<dbReference type="InterPro" id="IPR027843">
    <property type="entry name" value="DUF4440"/>
</dbReference>
<feature type="signal peptide" evidence="1">
    <location>
        <begin position="1"/>
        <end position="19"/>
    </location>
</feature>
<protein>
    <submittedName>
        <fullName evidence="3">DUF4440 domain-containing protein</fullName>
    </submittedName>
</protein>
<gene>
    <name evidence="3" type="ORF">CWM47_11515</name>
</gene>
<dbReference type="SUPFAM" id="SSF54427">
    <property type="entry name" value="NTF2-like"/>
    <property type="match status" value="1"/>
</dbReference>
<keyword evidence="1" id="KW-0732">Signal</keyword>
<evidence type="ECO:0000313" key="3">
    <source>
        <dbReference type="EMBL" id="AUD02398.1"/>
    </source>
</evidence>
<dbReference type="RefSeq" id="WP_100988115.1">
    <property type="nucleotide sequence ID" value="NZ_CP025096.1"/>
</dbReference>
<proteinExistence type="predicted"/>
<dbReference type="AlphaFoldDB" id="A0A2K8YXX8"/>
<evidence type="ECO:0000313" key="4">
    <source>
        <dbReference type="Proteomes" id="UP000232883"/>
    </source>
</evidence>
<dbReference type="OrthoDB" id="956964at2"/>
<dbReference type="Gene3D" id="3.10.450.50">
    <property type="match status" value="1"/>
</dbReference>
<organism evidence="3 4">
    <name type="scientific">Spirosoma pollinicola</name>
    <dbReference type="NCBI Taxonomy" id="2057025"/>
    <lineage>
        <taxon>Bacteria</taxon>
        <taxon>Pseudomonadati</taxon>
        <taxon>Bacteroidota</taxon>
        <taxon>Cytophagia</taxon>
        <taxon>Cytophagales</taxon>
        <taxon>Cytophagaceae</taxon>
        <taxon>Spirosoma</taxon>
    </lineage>
</organism>
<dbReference type="KEGG" id="spir:CWM47_11515"/>
<name>A0A2K8YXX8_9BACT</name>
<dbReference type="EMBL" id="CP025096">
    <property type="protein sequence ID" value="AUD02398.1"/>
    <property type="molecule type" value="Genomic_DNA"/>
</dbReference>
<feature type="chain" id="PRO_5014946948" evidence="1">
    <location>
        <begin position="20"/>
        <end position="146"/>
    </location>
</feature>
<accession>A0A2K8YXX8</accession>
<keyword evidence="4" id="KW-1185">Reference proteome</keyword>
<dbReference type="InterPro" id="IPR032710">
    <property type="entry name" value="NTF2-like_dom_sf"/>
</dbReference>
<reference evidence="3 4" key="1">
    <citation type="submission" date="2017-11" db="EMBL/GenBank/DDBJ databases">
        <title>Taxonomic description and genome sequences of Spirosoma HA7 sp. nov., isolated from pollen microhabitat of Corylus avellana.</title>
        <authorList>
            <person name="Ambika Manirajan B."/>
            <person name="Suarez C."/>
            <person name="Ratering S."/>
            <person name="Geissler-Plaum R."/>
            <person name="Cardinale M."/>
            <person name="Sylvia S."/>
        </authorList>
    </citation>
    <scope>NUCLEOTIDE SEQUENCE [LARGE SCALE GENOMIC DNA]</scope>
    <source>
        <strain evidence="3 4">HA7</strain>
    </source>
</reference>
<feature type="domain" description="DUF4440" evidence="2">
    <location>
        <begin position="31"/>
        <end position="136"/>
    </location>
</feature>
<dbReference type="Proteomes" id="UP000232883">
    <property type="component" value="Chromosome"/>
</dbReference>
<evidence type="ECO:0000259" key="2">
    <source>
        <dbReference type="Pfam" id="PF14534"/>
    </source>
</evidence>
<evidence type="ECO:0000256" key="1">
    <source>
        <dbReference type="SAM" id="SignalP"/>
    </source>
</evidence>
<dbReference type="Pfam" id="PF14534">
    <property type="entry name" value="DUF4440"/>
    <property type="match status" value="1"/>
</dbReference>
<sequence length="146" mass="15378">MKRISLVIIALLFTTATFAQQAATTSQDPTALGNAFFKALLDEDSKTLGNLISSDLDIISFDGQSVDGDLLVQGVGGGAVIIETGTVSDAVTRQYNSDSAVMTGTWKSKGNIQGQAFDNSVAFSVVSAKQGGTWKIVNVQFTPIRQ</sequence>